<dbReference type="EMBL" id="JBHSGD010000007">
    <property type="protein sequence ID" value="MFC4653039.1"/>
    <property type="molecule type" value="Genomic_DNA"/>
</dbReference>
<proteinExistence type="predicted"/>
<dbReference type="RefSeq" id="WP_213536769.1">
    <property type="nucleotide sequence ID" value="NZ_BOVQ01000009.1"/>
</dbReference>
<protein>
    <submittedName>
        <fullName evidence="1">VOC family protein</fullName>
    </submittedName>
</protein>
<dbReference type="PANTHER" id="PTHR33990:SF5">
    <property type="entry name" value="PHNB-LIKE DOMAIN-CONTAINING PROTEIN"/>
    <property type="match status" value="1"/>
</dbReference>
<name>A0ABV9JEE0_9LACT</name>
<dbReference type="Gene3D" id="3.10.180.10">
    <property type="entry name" value="2,3-Dihydroxybiphenyl 1,2-Dioxygenase, domain 1"/>
    <property type="match status" value="1"/>
</dbReference>
<accession>A0ABV9JEE0</accession>
<reference evidence="2" key="1">
    <citation type="journal article" date="2019" name="Int. J. Syst. Evol. Microbiol.">
        <title>The Global Catalogue of Microorganisms (GCM) 10K type strain sequencing project: providing services to taxonomists for standard genome sequencing and annotation.</title>
        <authorList>
            <consortium name="The Broad Institute Genomics Platform"/>
            <consortium name="The Broad Institute Genome Sequencing Center for Infectious Disease"/>
            <person name="Wu L."/>
            <person name="Ma J."/>
        </authorList>
    </citation>
    <scope>NUCLEOTIDE SEQUENCE [LARGE SCALE GENOMIC DNA]</scope>
    <source>
        <strain evidence="2">CCUG 63287</strain>
    </source>
</reference>
<dbReference type="PANTHER" id="PTHR33990">
    <property type="entry name" value="PROTEIN YJDN-RELATED"/>
    <property type="match status" value="1"/>
</dbReference>
<dbReference type="InterPro" id="IPR029068">
    <property type="entry name" value="Glyas_Bleomycin-R_OHBP_Dase"/>
</dbReference>
<dbReference type="SUPFAM" id="SSF54593">
    <property type="entry name" value="Glyoxalase/Bleomycin resistance protein/Dihydroxybiphenyl dioxygenase"/>
    <property type="match status" value="1"/>
</dbReference>
<evidence type="ECO:0000313" key="1">
    <source>
        <dbReference type="EMBL" id="MFC4653039.1"/>
    </source>
</evidence>
<organism evidence="1 2">
    <name type="scientific">Lactococcus nasutitermitis</name>
    <dbReference type="NCBI Taxonomy" id="1652957"/>
    <lineage>
        <taxon>Bacteria</taxon>
        <taxon>Bacillati</taxon>
        <taxon>Bacillota</taxon>
        <taxon>Bacilli</taxon>
        <taxon>Lactobacillales</taxon>
        <taxon>Streptococcaceae</taxon>
        <taxon>Lactococcus</taxon>
    </lineage>
</organism>
<comment type="caution">
    <text evidence="1">The sequence shown here is derived from an EMBL/GenBank/DDBJ whole genome shotgun (WGS) entry which is preliminary data.</text>
</comment>
<dbReference type="Proteomes" id="UP001595987">
    <property type="component" value="Unassembled WGS sequence"/>
</dbReference>
<evidence type="ECO:0000313" key="2">
    <source>
        <dbReference type="Proteomes" id="UP001595987"/>
    </source>
</evidence>
<sequence>MAKNLVPHLVFENSKTAIAYYETVFGATDSGRMVVTPELAAQFGKNPDDAHLSELTVHGSFHIFGQPIYFADDFGGNAVQSGLTFLLAATEDDDAAISELEAIFEKAENSGRVTVQQAFTDAFWGGKFGVLVDEYGITWQFAVNPQI</sequence>
<gene>
    <name evidence="1" type="ORF">ACFO26_08975</name>
</gene>
<keyword evidence="2" id="KW-1185">Reference proteome</keyword>